<dbReference type="PROSITE" id="PS50105">
    <property type="entry name" value="SAM_DOMAIN"/>
    <property type="match status" value="1"/>
</dbReference>
<evidence type="ECO:0000313" key="2">
    <source>
        <dbReference type="EMBL" id="CAB3230390.1"/>
    </source>
</evidence>
<proteinExistence type="predicted"/>
<organism evidence="2 3">
    <name type="scientific">Arctia plantaginis</name>
    <name type="common">Wood tiger moth</name>
    <name type="synonym">Phalaena plantaginis</name>
    <dbReference type="NCBI Taxonomy" id="874455"/>
    <lineage>
        <taxon>Eukaryota</taxon>
        <taxon>Metazoa</taxon>
        <taxon>Ecdysozoa</taxon>
        <taxon>Arthropoda</taxon>
        <taxon>Hexapoda</taxon>
        <taxon>Insecta</taxon>
        <taxon>Pterygota</taxon>
        <taxon>Neoptera</taxon>
        <taxon>Endopterygota</taxon>
        <taxon>Lepidoptera</taxon>
        <taxon>Glossata</taxon>
        <taxon>Ditrysia</taxon>
        <taxon>Noctuoidea</taxon>
        <taxon>Erebidae</taxon>
        <taxon>Arctiinae</taxon>
        <taxon>Arctia</taxon>
    </lineage>
</organism>
<dbReference type="Proteomes" id="UP000494106">
    <property type="component" value="Unassembled WGS sequence"/>
</dbReference>
<dbReference type="SMART" id="SM00454">
    <property type="entry name" value="SAM"/>
    <property type="match status" value="1"/>
</dbReference>
<accession>A0A8S0ZCX6</accession>
<dbReference type="Gene3D" id="1.10.150.50">
    <property type="entry name" value="Transcription Factor, Ets-1"/>
    <property type="match status" value="1"/>
</dbReference>
<name>A0A8S0ZCX6_ARCPL</name>
<dbReference type="InterPro" id="IPR039144">
    <property type="entry name" value="Aveugle-like_SAM_dom"/>
</dbReference>
<gene>
    <name evidence="2" type="ORF">APLA_LOCUS4179</name>
</gene>
<sequence length="112" mass="13707">MVEDSSLNSNKSTKAKTTRPKALNLWTEADVQKWLRRHCSDYYNMYWERFHEHDITGRTLVRINDNTLLRMGITNKEHREAIWREILKLRLKADIVEIRDLERRHNYFNYDL</sequence>
<dbReference type="CDD" id="cd09510">
    <property type="entry name" value="SAM_aveugle-like"/>
    <property type="match status" value="1"/>
</dbReference>
<protein>
    <recommendedName>
        <fullName evidence="1">SAM domain-containing protein</fullName>
    </recommendedName>
</protein>
<dbReference type="SUPFAM" id="SSF47769">
    <property type="entry name" value="SAM/Pointed domain"/>
    <property type="match status" value="1"/>
</dbReference>
<evidence type="ECO:0000313" key="3">
    <source>
        <dbReference type="Proteomes" id="UP000494106"/>
    </source>
</evidence>
<dbReference type="GO" id="GO:0009898">
    <property type="term" value="C:cytoplasmic side of plasma membrane"/>
    <property type="evidence" value="ECO:0007669"/>
    <property type="project" value="TreeGrafter"/>
</dbReference>
<comment type="caution">
    <text evidence="2">The sequence shown here is derived from an EMBL/GenBank/DDBJ whole genome shotgun (WGS) entry which is preliminary data.</text>
</comment>
<dbReference type="OrthoDB" id="434324at2759"/>
<dbReference type="PANTHER" id="PTHR20843">
    <property type="entry name" value="STERILE ALPHA MOTIF DOMAIN CONTAINING PROTEIN 10"/>
    <property type="match status" value="1"/>
</dbReference>
<reference evidence="2 3" key="1">
    <citation type="submission" date="2020-04" db="EMBL/GenBank/DDBJ databases">
        <authorList>
            <person name="Wallbank WR R."/>
            <person name="Pardo Diaz C."/>
            <person name="Kozak K."/>
            <person name="Martin S."/>
            <person name="Jiggins C."/>
            <person name="Moest M."/>
            <person name="Warren A I."/>
            <person name="Byers J.R.P. K."/>
            <person name="Montejo-Kovacevich G."/>
            <person name="Yen C E."/>
        </authorList>
    </citation>
    <scope>NUCLEOTIDE SEQUENCE [LARGE SCALE GENOMIC DNA]</scope>
</reference>
<dbReference type="Pfam" id="PF07647">
    <property type="entry name" value="SAM_2"/>
    <property type="match status" value="1"/>
</dbReference>
<dbReference type="EMBL" id="CADEBC010000428">
    <property type="protein sequence ID" value="CAB3230390.1"/>
    <property type="molecule type" value="Genomic_DNA"/>
</dbReference>
<dbReference type="InterPro" id="IPR052268">
    <property type="entry name" value="SAM_domain-containing_protein"/>
</dbReference>
<dbReference type="InterPro" id="IPR001660">
    <property type="entry name" value="SAM"/>
</dbReference>
<dbReference type="InterPro" id="IPR013761">
    <property type="entry name" value="SAM/pointed_sf"/>
</dbReference>
<dbReference type="GO" id="GO:0007169">
    <property type="term" value="P:cell surface receptor protein tyrosine kinase signaling pathway"/>
    <property type="evidence" value="ECO:0007669"/>
    <property type="project" value="TreeGrafter"/>
</dbReference>
<dbReference type="PANTHER" id="PTHR20843:SF0">
    <property type="entry name" value="PROTEIN AVEUGLE"/>
    <property type="match status" value="1"/>
</dbReference>
<feature type="domain" description="SAM" evidence="1">
    <location>
        <begin position="26"/>
        <end position="92"/>
    </location>
</feature>
<dbReference type="AlphaFoldDB" id="A0A8S0ZCX6"/>
<keyword evidence="3" id="KW-1185">Reference proteome</keyword>
<evidence type="ECO:0000259" key="1">
    <source>
        <dbReference type="PROSITE" id="PS50105"/>
    </source>
</evidence>